<keyword evidence="2" id="KW-1185">Reference proteome</keyword>
<gene>
    <name evidence="1" type="ORF">LPLAT_LOCUS6207</name>
</gene>
<evidence type="ECO:0000313" key="2">
    <source>
        <dbReference type="Proteomes" id="UP001497644"/>
    </source>
</evidence>
<reference evidence="1" key="1">
    <citation type="submission" date="2024-04" db="EMBL/GenBank/DDBJ databases">
        <authorList>
            <consortium name="Molecular Ecology Group"/>
        </authorList>
    </citation>
    <scope>NUCLEOTIDE SEQUENCE</scope>
</reference>
<evidence type="ECO:0000313" key="1">
    <source>
        <dbReference type="EMBL" id="CAL1680126.1"/>
    </source>
</evidence>
<dbReference type="Proteomes" id="UP001497644">
    <property type="component" value="Chromosome 2"/>
</dbReference>
<name>A0AAV2NLE6_9HYME</name>
<protein>
    <submittedName>
        <fullName evidence="1">Uncharacterized protein</fullName>
    </submittedName>
</protein>
<organism evidence="1 2">
    <name type="scientific">Lasius platythorax</name>
    <dbReference type="NCBI Taxonomy" id="488582"/>
    <lineage>
        <taxon>Eukaryota</taxon>
        <taxon>Metazoa</taxon>
        <taxon>Ecdysozoa</taxon>
        <taxon>Arthropoda</taxon>
        <taxon>Hexapoda</taxon>
        <taxon>Insecta</taxon>
        <taxon>Pterygota</taxon>
        <taxon>Neoptera</taxon>
        <taxon>Endopterygota</taxon>
        <taxon>Hymenoptera</taxon>
        <taxon>Apocrita</taxon>
        <taxon>Aculeata</taxon>
        <taxon>Formicoidea</taxon>
        <taxon>Formicidae</taxon>
        <taxon>Formicinae</taxon>
        <taxon>Lasius</taxon>
        <taxon>Lasius</taxon>
    </lineage>
</organism>
<dbReference type="EMBL" id="OZ034825">
    <property type="protein sequence ID" value="CAL1680126.1"/>
    <property type="molecule type" value="Genomic_DNA"/>
</dbReference>
<sequence>MSSISECRCKPLIRQTLHKLTKLSSLGWTVPRNLLGEYMADICGTQQVTACCTPVHPWITLFGSSALRDLRLVLNHGKADVFPTKDGAARKAAVRYRTVTAQP</sequence>
<dbReference type="AlphaFoldDB" id="A0AAV2NLE6"/>
<accession>A0AAV2NLE6</accession>
<proteinExistence type="predicted"/>